<feature type="compositionally biased region" description="Pro residues" evidence="1">
    <location>
        <begin position="50"/>
        <end position="60"/>
    </location>
</feature>
<proteinExistence type="predicted"/>
<dbReference type="PANTHER" id="PTHR28307:SF2">
    <property type="entry name" value="PROTEIN PAL1"/>
    <property type="match status" value="1"/>
</dbReference>
<evidence type="ECO:0008006" key="4">
    <source>
        <dbReference type="Google" id="ProtNLM"/>
    </source>
</evidence>
<reference evidence="2 3" key="1">
    <citation type="submission" date="2021-12" db="EMBL/GenBank/DDBJ databases">
        <title>High titer production of polyol ester of fatty acids by Rhodotorula paludigena BS15 towards product separation-free biomass refinery.</title>
        <authorList>
            <person name="Mano J."/>
            <person name="Ono H."/>
            <person name="Tanaka T."/>
            <person name="Naito K."/>
            <person name="Sushida H."/>
            <person name="Ike M."/>
            <person name="Tokuyasu K."/>
            <person name="Kitaoka M."/>
        </authorList>
    </citation>
    <scope>NUCLEOTIDE SEQUENCE [LARGE SCALE GENOMIC DNA]</scope>
    <source>
        <strain evidence="2 3">BS15</strain>
    </source>
</reference>
<feature type="region of interest" description="Disordered" evidence="1">
    <location>
        <begin position="1"/>
        <end position="186"/>
    </location>
</feature>
<keyword evidence="3" id="KW-1185">Reference proteome</keyword>
<feature type="compositionally biased region" description="Low complexity" evidence="1">
    <location>
        <begin position="152"/>
        <end position="169"/>
    </location>
</feature>
<gene>
    <name evidence="2" type="ORF">Rhopal_004523-T1</name>
</gene>
<dbReference type="InterPro" id="IPR013226">
    <property type="entry name" value="Pal1"/>
</dbReference>
<evidence type="ECO:0000256" key="1">
    <source>
        <dbReference type="SAM" id="MobiDB-lite"/>
    </source>
</evidence>
<dbReference type="PANTHER" id="PTHR28307">
    <property type="entry name" value="PROTEIN PAL1"/>
    <property type="match status" value="1"/>
</dbReference>
<dbReference type="Proteomes" id="UP001342314">
    <property type="component" value="Unassembled WGS sequence"/>
</dbReference>
<organism evidence="2 3">
    <name type="scientific">Rhodotorula paludigena</name>
    <dbReference type="NCBI Taxonomy" id="86838"/>
    <lineage>
        <taxon>Eukaryota</taxon>
        <taxon>Fungi</taxon>
        <taxon>Dikarya</taxon>
        <taxon>Basidiomycota</taxon>
        <taxon>Pucciniomycotina</taxon>
        <taxon>Microbotryomycetes</taxon>
        <taxon>Sporidiobolales</taxon>
        <taxon>Sporidiobolaceae</taxon>
        <taxon>Rhodotorula</taxon>
    </lineage>
</organism>
<accession>A0AAV5GPR1</accession>
<comment type="caution">
    <text evidence="2">The sequence shown here is derived from an EMBL/GenBank/DDBJ whole genome shotgun (WGS) entry which is preliminary data.</text>
</comment>
<name>A0AAV5GPR1_9BASI</name>
<dbReference type="AlphaFoldDB" id="A0AAV5GPR1"/>
<feature type="region of interest" description="Disordered" evidence="1">
    <location>
        <begin position="326"/>
        <end position="346"/>
    </location>
</feature>
<dbReference type="EMBL" id="BQKY01000009">
    <property type="protein sequence ID" value="GJN91500.1"/>
    <property type="molecule type" value="Genomic_DNA"/>
</dbReference>
<feature type="region of interest" description="Disordered" evidence="1">
    <location>
        <begin position="362"/>
        <end position="543"/>
    </location>
</feature>
<dbReference type="GO" id="GO:0005737">
    <property type="term" value="C:cytoplasm"/>
    <property type="evidence" value="ECO:0007669"/>
    <property type="project" value="TreeGrafter"/>
</dbReference>
<feature type="compositionally biased region" description="Basic and acidic residues" evidence="1">
    <location>
        <begin position="133"/>
        <end position="151"/>
    </location>
</feature>
<evidence type="ECO:0000313" key="3">
    <source>
        <dbReference type="Proteomes" id="UP001342314"/>
    </source>
</evidence>
<feature type="compositionally biased region" description="Low complexity" evidence="1">
    <location>
        <begin position="119"/>
        <end position="132"/>
    </location>
</feature>
<sequence>MAAAVNYSRPGRQAGRQSAMAVLKRSKSITDFFRPLRPRSPCPDAAARLPSPPLPAPPAPTDAYARRDPFSTSTNGAPGPPPIDTASVPRSGTVDDILGAYGDSPTKSRFPIQPERFDSSYTTASTPASGSSSREDVATMPVLDHHNDRAQIEQAAAAQSALLGSSQRSAKSRPGQSRTKSNPELDLIDRLDISGLYGGGGFVRHDGPYAAATRKQGSNAPIDAFDPSAFTLANPNPSPAVAAAMRRNLTVGGVPAERSSAPLSASAGPSTSSGPSAARNSAPSKGEVSMGFPGSNGKSQQLLEIYGMQEAEAWEDFGQARYDASAAASRESVVPRGRSKEDRMNRTQSIWDIEATLKAGKPVAQAPPPVPVMPQEWTAPDVSPVNKPKRSKSLALRFRSGRKHGRDATGGGAEGGGSGDERESYSVPATPVEDRRPGGRDWPLAASMPASAGRPPRRASPDGGASASGGSASGSARDEAVEQLEARTAAIRFGERPVAPPRLQIERPEGAGRAAADESTGSPTTGRKEKGGLKRLFSTKRKT</sequence>
<feature type="compositionally biased region" description="Gly residues" evidence="1">
    <location>
        <begin position="408"/>
        <end position="418"/>
    </location>
</feature>
<protein>
    <recommendedName>
        <fullName evidence="4">Pal1-domain-containing protein</fullName>
    </recommendedName>
</protein>
<feature type="compositionally biased region" description="Low complexity" evidence="1">
    <location>
        <begin position="259"/>
        <end position="278"/>
    </location>
</feature>
<feature type="region of interest" description="Disordered" evidence="1">
    <location>
        <begin position="254"/>
        <end position="298"/>
    </location>
</feature>
<feature type="compositionally biased region" description="Low complexity" evidence="1">
    <location>
        <begin position="463"/>
        <end position="475"/>
    </location>
</feature>
<evidence type="ECO:0000313" key="2">
    <source>
        <dbReference type="EMBL" id="GJN91500.1"/>
    </source>
</evidence>
<dbReference type="Pfam" id="PF08316">
    <property type="entry name" value="Pal1"/>
    <property type="match status" value="1"/>
</dbReference>